<organism evidence="1 2">
    <name type="scientific">candidate division WWE3 bacterium RIFCSPLOWO2_01_FULL_39_13</name>
    <dbReference type="NCBI Taxonomy" id="1802624"/>
    <lineage>
        <taxon>Bacteria</taxon>
        <taxon>Katanobacteria</taxon>
    </lineage>
</organism>
<evidence type="ECO:0000313" key="1">
    <source>
        <dbReference type="EMBL" id="OGC51907.1"/>
    </source>
</evidence>
<evidence type="ECO:0008006" key="3">
    <source>
        <dbReference type="Google" id="ProtNLM"/>
    </source>
</evidence>
<dbReference type="AlphaFoldDB" id="A0A1F4V3X8"/>
<comment type="caution">
    <text evidence="1">The sequence shown here is derived from an EMBL/GenBank/DDBJ whole genome shotgun (WGS) entry which is preliminary data.</text>
</comment>
<gene>
    <name evidence="1" type="ORF">A2982_02230</name>
</gene>
<dbReference type="Gene3D" id="3.40.50.10320">
    <property type="entry name" value="LmbE-like"/>
    <property type="match status" value="1"/>
</dbReference>
<dbReference type="InterPro" id="IPR003737">
    <property type="entry name" value="GlcNAc_PI_deacetylase-related"/>
</dbReference>
<sequence length="254" mass="29568">MQSDALKVLIVVAHPDDADVSMGMKICNLKRLGYHVHIHCLSKGGKKANEIEYKQEREAEALRAGEILGVDKYTFSDFADTLFESDRSKIRDKLEKTIKEEKPDVVYTHYFEDLHIDHEITSKETLIAARSAKTLIYFRSPYSRNFTPKIFYFGDEISMSKKYNALKCFKSQKFLDAEFLKQASSVLFFEYLHPQLILDVKMSYGKKIDEPFYCEFFIPERISEVDTRLPKLNEFRKGALAIKEKVRFSLKNNS</sequence>
<dbReference type="SUPFAM" id="SSF102588">
    <property type="entry name" value="LmbE-like"/>
    <property type="match status" value="1"/>
</dbReference>
<name>A0A1F4V3X8_UNCKA</name>
<accession>A0A1F4V3X8</accession>
<dbReference type="GO" id="GO:0016811">
    <property type="term" value="F:hydrolase activity, acting on carbon-nitrogen (but not peptide) bonds, in linear amides"/>
    <property type="evidence" value="ECO:0007669"/>
    <property type="project" value="TreeGrafter"/>
</dbReference>
<dbReference type="Pfam" id="PF02585">
    <property type="entry name" value="PIG-L"/>
    <property type="match status" value="1"/>
</dbReference>
<evidence type="ECO:0000313" key="2">
    <source>
        <dbReference type="Proteomes" id="UP000178771"/>
    </source>
</evidence>
<dbReference type="EMBL" id="MEVH01000010">
    <property type="protein sequence ID" value="OGC51907.1"/>
    <property type="molecule type" value="Genomic_DNA"/>
</dbReference>
<dbReference type="PANTHER" id="PTHR12993:SF11">
    <property type="entry name" value="N-ACETYLGLUCOSAMINYL-PHOSPHATIDYLINOSITOL DE-N-ACETYLASE"/>
    <property type="match status" value="1"/>
</dbReference>
<dbReference type="PANTHER" id="PTHR12993">
    <property type="entry name" value="N-ACETYLGLUCOSAMINYL-PHOSPHATIDYLINOSITOL DE-N-ACETYLASE-RELATED"/>
    <property type="match status" value="1"/>
</dbReference>
<dbReference type="Proteomes" id="UP000178771">
    <property type="component" value="Unassembled WGS sequence"/>
</dbReference>
<proteinExistence type="predicted"/>
<reference evidence="1 2" key="1">
    <citation type="journal article" date="2016" name="Nat. Commun.">
        <title>Thousands of microbial genomes shed light on interconnected biogeochemical processes in an aquifer system.</title>
        <authorList>
            <person name="Anantharaman K."/>
            <person name="Brown C.T."/>
            <person name="Hug L.A."/>
            <person name="Sharon I."/>
            <person name="Castelle C.J."/>
            <person name="Probst A.J."/>
            <person name="Thomas B.C."/>
            <person name="Singh A."/>
            <person name="Wilkins M.J."/>
            <person name="Karaoz U."/>
            <person name="Brodie E.L."/>
            <person name="Williams K.H."/>
            <person name="Hubbard S.S."/>
            <person name="Banfield J.F."/>
        </authorList>
    </citation>
    <scope>NUCLEOTIDE SEQUENCE [LARGE SCALE GENOMIC DNA]</scope>
</reference>
<protein>
    <recommendedName>
        <fullName evidence="3">GlcNAc-PI de-N-acetylase</fullName>
    </recommendedName>
</protein>
<dbReference type="InterPro" id="IPR024078">
    <property type="entry name" value="LmbE-like_dom_sf"/>
</dbReference>
<dbReference type="STRING" id="1802624.A2982_02230"/>